<proteinExistence type="predicted"/>
<sequence>MKQQANTIILEMSGADKDDIYDFRRGEGKIFKRIRSIIEQLKEEGEVDENVQPVIALVQKKKDKKGLLD</sequence>
<dbReference type="InterPro" id="IPR045680">
    <property type="entry name" value="DUF6200"/>
</dbReference>
<dbReference type="Proteomes" id="UP000269154">
    <property type="component" value="Unassembled WGS sequence"/>
</dbReference>
<evidence type="ECO:0000313" key="1">
    <source>
        <dbReference type="EMBL" id="RQH29188.1"/>
    </source>
</evidence>
<dbReference type="OrthoDB" id="467464at2"/>
<keyword evidence="2" id="KW-1185">Reference proteome</keyword>
<organism evidence="1 2">
    <name type="scientific">Okeania hirsuta</name>
    <dbReference type="NCBI Taxonomy" id="1458930"/>
    <lineage>
        <taxon>Bacteria</taxon>
        <taxon>Bacillati</taxon>
        <taxon>Cyanobacteriota</taxon>
        <taxon>Cyanophyceae</taxon>
        <taxon>Oscillatoriophycideae</taxon>
        <taxon>Oscillatoriales</taxon>
        <taxon>Microcoleaceae</taxon>
        <taxon>Okeania</taxon>
    </lineage>
</organism>
<dbReference type="AlphaFoldDB" id="A0A3N6P4J5"/>
<gene>
    <name evidence="1" type="ORF">D5R40_24900</name>
</gene>
<accession>A0A3N6P4J5</accession>
<evidence type="ECO:0000313" key="2">
    <source>
        <dbReference type="Proteomes" id="UP000269154"/>
    </source>
</evidence>
<comment type="caution">
    <text evidence="1">The sequence shown here is derived from an EMBL/GenBank/DDBJ whole genome shotgun (WGS) entry which is preliminary data.</text>
</comment>
<name>A0A3N6P4J5_9CYAN</name>
<dbReference type="RefSeq" id="WP_124155346.1">
    <property type="nucleotide sequence ID" value="NZ_CAWOLW010000108.1"/>
</dbReference>
<protein>
    <submittedName>
        <fullName evidence="1">Uncharacterized protein</fullName>
    </submittedName>
</protein>
<reference evidence="1 2" key="1">
    <citation type="journal article" date="2018" name="ACS Chem. Biol.">
        <title>Ketoreductase domain dysfunction expands chemodiversity: malyngamide biosynthesis in the cyanobacterium Okeania hirsuta.</title>
        <authorList>
            <person name="Moss N.A."/>
            <person name="Leao T."/>
            <person name="Rankin M."/>
            <person name="McCullough T.M."/>
            <person name="Qu P."/>
            <person name="Korobeynikov A."/>
            <person name="Smith J.L."/>
            <person name="Gerwick L."/>
            <person name="Gerwick W.H."/>
        </authorList>
    </citation>
    <scope>NUCLEOTIDE SEQUENCE [LARGE SCALE GENOMIC DNA]</scope>
    <source>
        <strain evidence="1 2">PAB10Feb10-1</strain>
    </source>
</reference>
<dbReference type="Pfam" id="PF19702">
    <property type="entry name" value="DUF6200"/>
    <property type="match status" value="1"/>
</dbReference>
<dbReference type="EMBL" id="RCBY01000196">
    <property type="protein sequence ID" value="RQH29188.1"/>
    <property type="molecule type" value="Genomic_DNA"/>
</dbReference>